<reference evidence="1 2" key="1">
    <citation type="journal article" date="2018" name="Sci. Rep.">
        <title>Genome sequence of the cauliflower mushroom Sparassis crispa (Hanabiratake) and its association with beneficial usage.</title>
        <authorList>
            <person name="Kiyama R."/>
            <person name="Furutani Y."/>
            <person name="Kawaguchi K."/>
            <person name="Nakanishi T."/>
        </authorList>
    </citation>
    <scope>NUCLEOTIDE SEQUENCE [LARGE SCALE GENOMIC DNA]</scope>
</reference>
<organism evidence="1 2">
    <name type="scientific">Sparassis crispa</name>
    <dbReference type="NCBI Taxonomy" id="139825"/>
    <lineage>
        <taxon>Eukaryota</taxon>
        <taxon>Fungi</taxon>
        <taxon>Dikarya</taxon>
        <taxon>Basidiomycota</taxon>
        <taxon>Agaricomycotina</taxon>
        <taxon>Agaricomycetes</taxon>
        <taxon>Polyporales</taxon>
        <taxon>Sparassidaceae</taxon>
        <taxon>Sparassis</taxon>
    </lineage>
</organism>
<dbReference type="RefSeq" id="XP_027611053.1">
    <property type="nucleotide sequence ID" value="XM_027755252.1"/>
</dbReference>
<protein>
    <submittedName>
        <fullName evidence="1">Uncharacterized protein</fullName>
    </submittedName>
</protein>
<sequence>MKLNTKDINHVAVRLCAAACDLRRSGSSKLDRLFISPQCFLDEMYVKKITRDFHLVDSRSVLASRLSGWQYWEDSGAALWDAVKKIADEMCELLRVRHEEMLGKQRANRQKKREEEV</sequence>
<proteinExistence type="predicted"/>
<evidence type="ECO:0000313" key="1">
    <source>
        <dbReference type="EMBL" id="GBE80140.1"/>
    </source>
</evidence>
<comment type="caution">
    <text evidence="1">The sequence shown here is derived from an EMBL/GenBank/DDBJ whole genome shotgun (WGS) entry which is preliminary data.</text>
</comment>
<accession>A0A401GDA3</accession>
<dbReference type="GeneID" id="38777057"/>
<dbReference type="InParanoid" id="A0A401GDA3"/>
<gene>
    <name evidence="1" type="ORF">SCP_0213430</name>
</gene>
<dbReference type="AlphaFoldDB" id="A0A401GDA3"/>
<dbReference type="EMBL" id="BFAD01000002">
    <property type="protein sequence ID" value="GBE80140.1"/>
    <property type="molecule type" value="Genomic_DNA"/>
</dbReference>
<dbReference type="Proteomes" id="UP000287166">
    <property type="component" value="Unassembled WGS sequence"/>
</dbReference>
<name>A0A401GDA3_9APHY</name>
<evidence type="ECO:0000313" key="2">
    <source>
        <dbReference type="Proteomes" id="UP000287166"/>
    </source>
</evidence>
<keyword evidence="2" id="KW-1185">Reference proteome</keyword>